<dbReference type="Proteomes" id="UP000436522">
    <property type="component" value="Unassembled WGS sequence"/>
</dbReference>
<dbReference type="EMBL" id="BLIV01000010">
    <property type="protein sequence ID" value="GFE52245.1"/>
    <property type="molecule type" value="Genomic_DNA"/>
</dbReference>
<accession>A0A640VZ41</accession>
<feature type="domain" description="Transposase IS116/IS110/IS902 C-terminal" evidence="2">
    <location>
        <begin position="212"/>
        <end position="288"/>
    </location>
</feature>
<feature type="domain" description="Transposase IS110-like N-terminal" evidence="1">
    <location>
        <begin position="7"/>
        <end position="147"/>
    </location>
</feature>
<proteinExistence type="predicted"/>
<keyword evidence="4" id="KW-1185">Reference proteome</keyword>
<dbReference type="NCBIfam" id="NF033542">
    <property type="entry name" value="transpos_IS110"/>
    <property type="match status" value="1"/>
</dbReference>
<dbReference type="GO" id="GO:0006313">
    <property type="term" value="P:DNA transposition"/>
    <property type="evidence" value="ECO:0007669"/>
    <property type="project" value="InterPro"/>
</dbReference>
<comment type="caution">
    <text evidence="3">The sequence shown here is derived from an EMBL/GenBank/DDBJ whole genome shotgun (WGS) entry which is preliminary data.</text>
</comment>
<name>A0A640VZ41_9RHOB</name>
<dbReference type="OrthoDB" id="8261795at2"/>
<dbReference type="GO" id="GO:0003677">
    <property type="term" value="F:DNA binding"/>
    <property type="evidence" value="ECO:0007669"/>
    <property type="project" value="InterPro"/>
</dbReference>
<reference evidence="3 4" key="1">
    <citation type="submission" date="2019-12" db="EMBL/GenBank/DDBJ databases">
        <title>Roseobacter cerasinus sp. nov., isolated from seawater around aquaculture.</title>
        <authorList>
            <person name="Muramatsu S."/>
            <person name="Takabe Y."/>
            <person name="Mori K."/>
            <person name="Takaichi S."/>
            <person name="Hanada S."/>
        </authorList>
    </citation>
    <scope>NUCLEOTIDE SEQUENCE [LARGE SCALE GENOMIC DNA]</scope>
    <source>
        <strain evidence="3 4">AI77</strain>
    </source>
</reference>
<dbReference type="InterPro" id="IPR002525">
    <property type="entry name" value="Transp_IS110-like_N"/>
</dbReference>
<dbReference type="PANTHER" id="PTHR33055:SF3">
    <property type="entry name" value="PUTATIVE TRANSPOSASE FOR IS117-RELATED"/>
    <property type="match status" value="1"/>
</dbReference>
<evidence type="ECO:0000313" key="4">
    <source>
        <dbReference type="Proteomes" id="UP000436522"/>
    </source>
</evidence>
<evidence type="ECO:0000259" key="2">
    <source>
        <dbReference type="Pfam" id="PF02371"/>
    </source>
</evidence>
<dbReference type="RefSeq" id="WP_159980679.1">
    <property type="nucleotide sequence ID" value="NZ_BLIV01000010.1"/>
</dbReference>
<dbReference type="Pfam" id="PF01548">
    <property type="entry name" value="DEDD_Tnp_IS110"/>
    <property type="match status" value="1"/>
</dbReference>
<protein>
    <submittedName>
        <fullName evidence="3">IS110 family transposase</fullName>
    </submittedName>
</protein>
<dbReference type="InterPro" id="IPR047650">
    <property type="entry name" value="Transpos_IS110"/>
</dbReference>
<dbReference type="GO" id="GO:0004803">
    <property type="term" value="F:transposase activity"/>
    <property type="evidence" value="ECO:0007669"/>
    <property type="project" value="InterPro"/>
</dbReference>
<dbReference type="InterPro" id="IPR003346">
    <property type="entry name" value="Transposase_20"/>
</dbReference>
<dbReference type="AlphaFoldDB" id="A0A640VZ41"/>
<dbReference type="PANTHER" id="PTHR33055">
    <property type="entry name" value="TRANSPOSASE FOR INSERTION SEQUENCE ELEMENT IS1111A"/>
    <property type="match status" value="1"/>
</dbReference>
<organism evidence="3 4">
    <name type="scientific">Roseobacter cerasinus</name>
    <dbReference type="NCBI Taxonomy" id="2602289"/>
    <lineage>
        <taxon>Bacteria</taxon>
        <taxon>Pseudomonadati</taxon>
        <taxon>Pseudomonadota</taxon>
        <taxon>Alphaproteobacteria</taxon>
        <taxon>Rhodobacterales</taxon>
        <taxon>Roseobacteraceae</taxon>
        <taxon>Roseobacter</taxon>
    </lineage>
</organism>
<gene>
    <name evidence="3" type="ORF">So717_39980</name>
</gene>
<evidence type="ECO:0000313" key="3">
    <source>
        <dbReference type="EMBL" id="GFE52245.1"/>
    </source>
</evidence>
<evidence type="ECO:0000259" key="1">
    <source>
        <dbReference type="Pfam" id="PF01548"/>
    </source>
</evidence>
<sequence length="341" mass="37637">MSEVSIVGVDLAKRVFQVHGATSNGTVVFRKKLSRAQFLPFLEQLPVCVVAMEACATAHYWGREVAKLGHRVRLIAPIYVKPFVKRQKNDAADAEAIVEAASRPTMRFVEVKTEEQQASAMVFRARDLLIRQRTQITNALRGHLAEYGIIAGKGIRQLKKLRDSICSQSTDLPQAVSEVALIYLDQIDDCSAKIAVLEKTVRARSSVTERATLLQTMPGVGPIGATAIEAFAPPMEEFRRGRDFAAWLGLVPRQQSTGGKQILGRTSKMGQRDIRRLLIIGAMSSIRAALRNGPQEGTWLARMLASKPRMVVAIALANKMARGIWAMLTKGEDYRDPEVMA</sequence>
<dbReference type="Pfam" id="PF02371">
    <property type="entry name" value="Transposase_20"/>
    <property type="match status" value="1"/>
</dbReference>